<dbReference type="Pfam" id="PF10005">
    <property type="entry name" value="Zn_ribbon_DZR_6"/>
    <property type="match status" value="1"/>
</dbReference>
<evidence type="ECO:0000259" key="1">
    <source>
        <dbReference type="Pfam" id="PF10005"/>
    </source>
</evidence>
<reference evidence="2 3" key="1">
    <citation type="submission" date="2016-06" db="EMBL/GenBank/DDBJ databases">
        <authorList>
            <person name="Kjaerup R.B."/>
            <person name="Dalgaard T.S."/>
            <person name="Juul-Madsen H.R."/>
        </authorList>
    </citation>
    <scope>NUCLEOTIDE SEQUENCE [LARGE SCALE GENOMIC DNA]</scope>
    <source>
        <strain evidence="2 3">CECT 5080</strain>
    </source>
</reference>
<dbReference type="STRING" id="295068.MAQ5080_02733"/>
<accession>A0A1A8TLP9</accession>
<dbReference type="AlphaFoldDB" id="A0A1A8TLP9"/>
<gene>
    <name evidence="2" type="ORF">MAQ5080_02733</name>
</gene>
<dbReference type="Gene3D" id="3.40.390.70">
    <property type="match status" value="1"/>
</dbReference>
<dbReference type="Proteomes" id="UP000092627">
    <property type="component" value="Unassembled WGS sequence"/>
</dbReference>
<protein>
    <recommendedName>
        <fullName evidence="1">Zinc-ribbon domain-containing protein</fullName>
    </recommendedName>
</protein>
<dbReference type="Pfam" id="PF15887">
    <property type="entry name" value="Peptidase_Mx"/>
    <property type="match status" value="1"/>
</dbReference>
<dbReference type="EMBL" id="FLOC01000017">
    <property type="protein sequence ID" value="SBS33989.1"/>
    <property type="molecule type" value="Genomic_DNA"/>
</dbReference>
<dbReference type="PIRSF" id="PIRSF012641">
    <property type="entry name" value="UCP012641"/>
    <property type="match status" value="1"/>
</dbReference>
<name>A0A1A8TLP9_9GAMM</name>
<proteinExistence type="predicted"/>
<dbReference type="InterPro" id="IPR031321">
    <property type="entry name" value="UCP012641"/>
</dbReference>
<evidence type="ECO:0000313" key="3">
    <source>
        <dbReference type="Proteomes" id="UP000092627"/>
    </source>
</evidence>
<evidence type="ECO:0000313" key="2">
    <source>
        <dbReference type="EMBL" id="SBS33989.1"/>
    </source>
</evidence>
<dbReference type="RefSeq" id="WP_067213365.1">
    <property type="nucleotide sequence ID" value="NZ_FLOC01000017.1"/>
</dbReference>
<organism evidence="2 3">
    <name type="scientific">Marinomonas aquimarina</name>
    <dbReference type="NCBI Taxonomy" id="295068"/>
    <lineage>
        <taxon>Bacteria</taxon>
        <taxon>Pseudomonadati</taxon>
        <taxon>Pseudomonadota</taxon>
        <taxon>Gammaproteobacteria</taxon>
        <taxon>Oceanospirillales</taxon>
        <taxon>Oceanospirillaceae</taxon>
        <taxon>Marinomonas</taxon>
    </lineage>
</organism>
<dbReference type="OrthoDB" id="256753at2"/>
<feature type="domain" description="Zinc-ribbon" evidence="1">
    <location>
        <begin position="3"/>
        <end position="92"/>
    </location>
</feature>
<sequence>MKLFNCQQCSQPLLFENNLCENCQSELGFLPELMTLSALTPLESGFNALADDSNSVWHYCQNKQHNVCNWMVKEPGELCEACDLNRHIPNLQNYEQQQAWQELESAKHRLVYSLLRLNLPVVSKKDAPEEGLSFDFISEENVVPDGAQTTTGHALGQVTINAAEADSVDREQMRKDMNEPYRTLIGHLRHEVGHYYWDHLIAENTPILKSYRQMFGDERADYGEALEKHYATPLANWQENFVSSYASSHPWEDWAETWAHYFHILDTLETAYEFGIQIQPVHGTHSSLATKITLDPYQHLNFDELLNQYLPLTFAANNLNRSMGQPDLYPFVIVPKVREKLGFIHQLLIQNQANALNDMPDK</sequence>
<dbReference type="InterPro" id="IPR011201">
    <property type="entry name" value="Zinc-ribbon_6_bact"/>
</dbReference>
<keyword evidence="3" id="KW-1185">Reference proteome</keyword>